<dbReference type="InterPro" id="IPR003591">
    <property type="entry name" value="Leu-rich_rpt_typical-subtyp"/>
</dbReference>
<feature type="domain" description="Disease resistance R13L4/SHOC-2-like LRR" evidence="4">
    <location>
        <begin position="19"/>
        <end position="155"/>
    </location>
</feature>
<name>A0ABR2VSW8_9FUNG</name>
<dbReference type="SUPFAM" id="SSF52058">
    <property type="entry name" value="L domain-like"/>
    <property type="match status" value="1"/>
</dbReference>
<dbReference type="Gene3D" id="3.80.10.10">
    <property type="entry name" value="Ribonuclease Inhibitor"/>
    <property type="match status" value="2"/>
</dbReference>
<dbReference type="EMBL" id="JASJQH010007878">
    <property type="protein sequence ID" value="KAK9700730.1"/>
    <property type="molecule type" value="Genomic_DNA"/>
</dbReference>
<evidence type="ECO:0000313" key="5">
    <source>
        <dbReference type="EMBL" id="KAK9700730.1"/>
    </source>
</evidence>
<dbReference type="Pfam" id="PF23598">
    <property type="entry name" value="LRR_14"/>
    <property type="match status" value="1"/>
</dbReference>
<dbReference type="SMART" id="SM00369">
    <property type="entry name" value="LRR_TYP"/>
    <property type="match status" value="5"/>
</dbReference>
<dbReference type="InterPro" id="IPR055414">
    <property type="entry name" value="LRR_R13L4/SHOC2-like"/>
</dbReference>
<evidence type="ECO:0000313" key="6">
    <source>
        <dbReference type="Proteomes" id="UP001479436"/>
    </source>
</evidence>
<sequence>MKLTPLAISDIVNTPLSEVQSLDFSKKEINHIEDISCCVSLRKLNLSQNAIKAADALSGIQYNSELTWLNLSGNQLESLEGIQRLKKLSVLNLSHNKVNRISQHVTNLTALKALILGHNSIKRIENIGNLRELNTIVISHNKLEELPMFPTLTRLTKFSAAHNELRVIPDFSLNSELKELRLNDNKITTIPETLRGCSSLSILDLGNNLIKEWSDATILGSLLHLTNLNLKGNSLCSKDGYREKILKLVPTLRILDGERFDAKFIERKEKKKLREEQLKKAEENGTTEENNSDEASSKPAKPVKPVKQYPKRSFNQDEPRNRSTQPFKKRKAGNPPNSNFKGHNKFTKPSGGKFGKAQKRPSTD</sequence>
<dbReference type="PROSITE" id="PS51450">
    <property type="entry name" value="LRR"/>
    <property type="match status" value="4"/>
</dbReference>
<dbReference type="PANTHER" id="PTHR15454:SF56">
    <property type="entry name" value="PROTEIN PHOSPHATASE 1 REGULATORY SUBUNIT 7-RELATED"/>
    <property type="match status" value="1"/>
</dbReference>
<evidence type="ECO:0000256" key="3">
    <source>
        <dbReference type="SAM" id="MobiDB-lite"/>
    </source>
</evidence>
<protein>
    <recommendedName>
        <fullName evidence="4">Disease resistance R13L4/SHOC-2-like LRR domain-containing protein</fullName>
    </recommendedName>
</protein>
<dbReference type="Pfam" id="PF14580">
    <property type="entry name" value="LRR_9"/>
    <property type="match status" value="1"/>
</dbReference>
<comment type="caution">
    <text evidence="5">The sequence shown here is derived from an EMBL/GenBank/DDBJ whole genome shotgun (WGS) entry which is preliminary data.</text>
</comment>
<feature type="compositionally biased region" description="Low complexity" evidence="3">
    <location>
        <begin position="297"/>
        <end position="307"/>
    </location>
</feature>
<dbReference type="Proteomes" id="UP001479436">
    <property type="component" value="Unassembled WGS sequence"/>
</dbReference>
<keyword evidence="1" id="KW-0433">Leucine-rich repeat</keyword>
<dbReference type="InterPro" id="IPR001611">
    <property type="entry name" value="Leu-rich_rpt"/>
</dbReference>
<feature type="compositionally biased region" description="Basic and acidic residues" evidence="3">
    <location>
        <begin position="274"/>
        <end position="283"/>
    </location>
</feature>
<dbReference type="SMART" id="SM00365">
    <property type="entry name" value="LRR_SD22"/>
    <property type="match status" value="7"/>
</dbReference>
<keyword evidence="6" id="KW-1185">Reference proteome</keyword>
<dbReference type="InterPro" id="IPR032675">
    <property type="entry name" value="LRR_dom_sf"/>
</dbReference>
<evidence type="ECO:0000259" key="4">
    <source>
        <dbReference type="Pfam" id="PF23598"/>
    </source>
</evidence>
<gene>
    <name evidence="5" type="ORF">K7432_012051</name>
</gene>
<feature type="region of interest" description="Disordered" evidence="3">
    <location>
        <begin position="274"/>
        <end position="364"/>
    </location>
</feature>
<accession>A0ABR2VSW8</accession>
<proteinExistence type="predicted"/>
<evidence type="ECO:0000256" key="2">
    <source>
        <dbReference type="ARBA" id="ARBA00022737"/>
    </source>
</evidence>
<evidence type="ECO:0000256" key="1">
    <source>
        <dbReference type="ARBA" id="ARBA00022614"/>
    </source>
</evidence>
<dbReference type="PANTHER" id="PTHR15454">
    <property type="entry name" value="NISCHARIN RELATED"/>
    <property type="match status" value="1"/>
</dbReference>
<keyword evidence="2" id="KW-0677">Repeat</keyword>
<dbReference type="PRINTS" id="PR00019">
    <property type="entry name" value="LEURICHRPT"/>
</dbReference>
<reference evidence="5 6" key="1">
    <citation type="submission" date="2023-04" db="EMBL/GenBank/DDBJ databases">
        <title>Genome of Basidiobolus ranarum AG-B5.</title>
        <authorList>
            <person name="Stajich J.E."/>
            <person name="Carter-House D."/>
            <person name="Gryganskyi A."/>
        </authorList>
    </citation>
    <scope>NUCLEOTIDE SEQUENCE [LARGE SCALE GENOMIC DNA]</scope>
    <source>
        <strain evidence="5 6">AG-B5</strain>
    </source>
</reference>
<organism evidence="5 6">
    <name type="scientific">Basidiobolus ranarum</name>
    <dbReference type="NCBI Taxonomy" id="34480"/>
    <lineage>
        <taxon>Eukaryota</taxon>
        <taxon>Fungi</taxon>
        <taxon>Fungi incertae sedis</taxon>
        <taxon>Zoopagomycota</taxon>
        <taxon>Entomophthoromycotina</taxon>
        <taxon>Basidiobolomycetes</taxon>
        <taxon>Basidiobolales</taxon>
        <taxon>Basidiobolaceae</taxon>
        <taxon>Basidiobolus</taxon>
    </lineage>
</organism>